<feature type="coiled-coil region" evidence="1">
    <location>
        <begin position="130"/>
        <end position="169"/>
    </location>
</feature>
<name>A0A424YIA4_9FIRM</name>
<accession>A0A424YIA4</accession>
<dbReference type="PANTHER" id="PTHR38430">
    <property type="entry name" value="PROTEIN-ARGININE KINASE ACTIVATOR PROTEIN"/>
    <property type="match status" value="1"/>
</dbReference>
<dbReference type="GO" id="GO:1990170">
    <property type="term" value="P:stress response to cadmium ion"/>
    <property type="evidence" value="ECO:0007669"/>
    <property type="project" value="TreeGrafter"/>
</dbReference>
<dbReference type="GO" id="GO:1990169">
    <property type="term" value="P:stress response to copper ion"/>
    <property type="evidence" value="ECO:0007669"/>
    <property type="project" value="TreeGrafter"/>
</dbReference>
<dbReference type="PANTHER" id="PTHR38430:SF1">
    <property type="entry name" value="PROTEIN-ARGININE KINASE ACTIVATOR PROTEIN"/>
    <property type="match status" value="1"/>
</dbReference>
<dbReference type="Gene3D" id="4.10.860.10">
    <property type="entry name" value="UVR domain"/>
    <property type="match status" value="1"/>
</dbReference>
<proteinExistence type="predicted"/>
<dbReference type="Proteomes" id="UP000285138">
    <property type="component" value="Unassembled WGS sequence"/>
</dbReference>
<protein>
    <recommendedName>
        <fullName evidence="2">UVR domain-containing protein</fullName>
    </recommendedName>
</protein>
<dbReference type="GO" id="GO:0005507">
    <property type="term" value="F:copper ion binding"/>
    <property type="evidence" value="ECO:0007669"/>
    <property type="project" value="TreeGrafter"/>
</dbReference>
<organism evidence="3 4">
    <name type="scientific">Candidatus Syntrophonatronum acetioxidans</name>
    <dbReference type="NCBI Taxonomy" id="1795816"/>
    <lineage>
        <taxon>Bacteria</taxon>
        <taxon>Bacillati</taxon>
        <taxon>Bacillota</taxon>
        <taxon>Clostridia</taxon>
        <taxon>Eubacteriales</taxon>
        <taxon>Syntrophomonadaceae</taxon>
        <taxon>Candidatus Syntrophonatronum</taxon>
    </lineage>
</organism>
<dbReference type="GO" id="GO:0050897">
    <property type="term" value="F:cobalt ion binding"/>
    <property type="evidence" value="ECO:0007669"/>
    <property type="project" value="TreeGrafter"/>
</dbReference>
<dbReference type="PIRSF" id="PIRSF015034">
    <property type="entry name" value="YacH"/>
    <property type="match status" value="1"/>
</dbReference>
<evidence type="ECO:0000313" key="4">
    <source>
        <dbReference type="Proteomes" id="UP000285138"/>
    </source>
</evidence>
<gene>
    <name evidence="3" type="ORF">D5R97_00975</name>
</gene>
<evidence type="ECO:0000313" key="3">
    <source>
        <dbReference type="EMBL" id="RQD78103.1"/>
    </source>
</evidence>
<dbReference type="Pfam" id="PF02151">
    <property type="entry name" value="UVR"/>
    <property type="match status" value="1"/>
</dbReference>
<dbReference type="InterPro" id="IPR036876">
    <property type="entry name" value="UVR_dom_sf"/>
</dbReference>
<dbReference type="EMBL" id="QZAA01000037">
    <property type="protein sequence ID" value="RQD78103.1"/>
    <property type="molecule type" value="Genomic_DNA"/>
</dbReference>
<dbReference type="GO" id="GO:0046870">
    <property type="term" value="F:cadmium ion binding"/>
    <property type="evidence" value="ECO:0007669"/>
    <property type="project" value="TreeGrafter"/>
</dbReference>
<feature type="domain" description="UVR" evidence="2">
    <location>
        <begin position="134"/>
        <end position="169"/>
    </location>
</feature>
<evidence type="ECO:0000256" key="1">
    <source>
        <dbReference type="SAM" id="Coils"/>
    </source>
</evidence>
<dbReference type="GO" id="GO:0008270">
    <property type="term" value="F:zinc ion binding"/>
    <property type="evidence" value="ECO:0007669"/>
    <property type="project" value="TreeGrafter"/>
</dbReference>
<sequence>MLCQECKSKKATVHLTKIINNNKTEVHLCQQCASEKGELEFAFEPKFSIHHFFSGLLDVEGFEAPVGVPAPAAKIQCDNCGLTYTQFSQIGRLGCNKCYSFFRERLNSLLRRIHGSTHHTGKVPHRSGSRIRVKKEIEEMRAELQQKIAQEEFEEAAKIRDKIKGLEREVKGGGEKNE</sequence>
<reference evidence="3 4" key="1">
    <citation type="submission" date="2018-08" db="EMBL/GenBank/DDBJ databases">
        <title>The metabolism and importance of syntrophic acetate oxidation coupled to methane or sulfide production in haloalkaline environments.</title>
        <authorList>
            <person name="Timmers P.H.A."/>
            <person name="Vavourakis C.D."/>
            <person name="Sorokin D.Y."/>
            <person name="Sinninghe Damste J.S."/>
            <person name="Muyzer G."/>
            <person name="Stams A.J.M."/>
            <person name="Plugge C.M."/>
        </authorList>
    </citation>
    <scope>NUCLEOTIDE SEQUENCE [LARGE SCALE GENOMIC DNA]</scope>
    <source>
        <strain evidence="3">MSAO_Bac1</strain>
    </source>
</reference>
<dbReference type="PROSITE" id="PS50151">
    <property type="entry name" value="UVR"/>
    <property type="match status" value="1"/>
</dbReference>
<keyword evidence="1" id="KW-0175">Coiled coil</keyword>
<dbReference type="AlphaFoldDB" id="A0A424YIA4"/>
<dbReference type="InterPro" id="IPR025542">
    <property type="entry name" value="YacH"/>
</dbReference>
<evidence type="ECO:0000259" key="2">
    <source>
        <dbReference type="PROSITE" id="PS50151"/>
    </source>
</evidence>
<dbReference type="InterPro" id="IPR001943">
    <property type="entry name" value="UVR_dom"/>
</dbReference>
<dbReference type="SUPFAM" id="SSF46600">
    <property type="entry name" value="C-terminal UvrC-binding domain of UvrB"/>
    <property type="match status" value="1"/>
</dbReference>
<comment type="caution">
    <text evidence="3">The sequence shown here is derived from an EMBL/GenBank/DDBJ whole genome shotgun (WGS) entry which is preliminary data.</text>
</comment>